<dbReference type="InterPro" id="IPR003690">
    <property type="entry name" value="MTERF"/>
</dbReference>
<dbReference type="GO" id="GO:0006353">
    <property type="term" value="P:DNA-templated transcription termination"/>
    <property type="evidence" value="ECO:0007669"/>
    <property type="project" value="UniProtKB-KW"/>
</dbReference>
<evidence type="ECO:0000256" key="3">
    <source>
        <dbReference type="ARBA" id="ARBA00022946"/>
    </source>
</evidence>
<dbReference type="Pfam" id="PF02536">
    <property type="entry name" value="mTERF"/>
    <property type="match status" value="1"/>
</dbReference>
<dbReference type="FunFam" id="1.25.70.10:FF:000014">
    <property type="entry name" value="Transcription termination factor MTEF18, mitochondrial"/>
    <property type="match status" value="1"/>
</dbReference>
<sequence length="582" mass="66329">MLVIAQIREKALLSYFYEMICQLNHCGVVLRRPASAHTLSFTPLRIRYFHCCRPANYLKLESSVPGRRVSRVVRTEAQDVLFDYLHCTRCFHLTDAEHMSKNSPHFLQKLLSKVENEQDVARSLSKFLRYNPINEFEPFFESLGLAPSEISALLPRNLMFLSDDCVMIENYHVLCDYGIARSSIGRMYKEVQAIFRYELGLLGSKVRAYEGLGLSRSTVIKLVSCCPWLLVGGINSEFVMVLKRLKGLGFENDWIGGYLSGKSSYNWKRMHDTIDFLEKVGYSEEQMVSLFKTNPELLFEGSGKKFYVLVGQLLKLGLKMKGVLSLFLQNPQILSKKCAKNLWQAVGFLFEIGMKVEDIVSIVSSHVQLLCSCSLKGPRTVLRSLKVGREGLCQIIKEDPSELLSLASKSKINSMEHVTCQSPSKHLEKTTFLLRLGYVENSDEMFKALKLFRGRGDQLQERFDCLVQAGLDCNVVSNMIKQAPSVLNQTKHVIEKKIDCLRNCLGYPLQSVVAFPSYLCYDIERINLRFSMYVWLRDKGAAKSNLSLSTILACSDARFVKYFVDVHPEGPAQWERLRKSLP</sequence>
<dbReference type="FunFam" id="1.25.70.10:FF:000019">
    <property type="entry name" value="mTERF family protein"/>
    <property type="match status" value="1"/>
</dbReference>
<keyword evidence="2" id="KW-0805">Transcription regulation</keyword>
<evidence type="ECO:0000313" key="4">
    <source>
        <dbReference type="EMBL" id="KAJ9691506.1"/>
    </source>
</evidence>
<protein>
    <recommendedName>
        <fullName evidence="6">Transcription termination factor MTEF18, mitochondrial</fullName>
    </recommendedName>
</protein>
<comment type="caution">
    <text evidence="4">The sequence shown here is derived from an EMBL/GenBank/DDBJ whole genome shotgun (WGS) entry which is preliminary data.</text>
</comment>
<dbReference type="InterPro" id="IPR038538">
    <property type="entry name" value="MTERF_sf"/>
</dbReference>
<evidence type="ECO:0000256" key="1">
    <source>
        <dbReference type="ARBA" id="ARBA00007692"/>
    </source>
</evidence>
<keyword evidence="2" id="KW-0804">Transcription</keyword>
<dbReference type="SMART" id="SM00733">
    <property type="entry name" value="Mterf"/>
    <property type="match status" value="5"/>
</dbReference>
<comment type="similarity">
    <text evidence="1">Belongs to the mTERF family.</text>
</comment>
<organism evidence="4 5">
    <name type="scientific">Vitis rotundifolia</name>
    <name type="common">Muscadine grape</name>
    <dbReference type="NCBI Taxonomy" id="103349"/>
    <lineage>
        <taxon>Eukaryota</taxon>
        <taxon>Viridiplantae</taxon>
        <taxon>Streptophyta</taxon>
        <taxon>Embryophyta</taxon>
        <taxon>Tracheophyta</taxon>
        <taxon>Spermatophyta</taxon>
        <taxon>Magnoliopsida</taxon>
        <taxon>eudicotyledons</taxon>
        <taxon>Gunneridae</taxon>
        <taxon>Pentapetalae</taxon>
        <taxon>rosids</taxon>
        <taxon>Vitales</taxon>
        <taxon>Vitaceae</taxon>
        <taxon>Viteae</taxon>
        <taxon>Vitis</taxon>
    </lineage>
</organism>
<evidence type="ECO:0000313" key="5">
    <source>
        <dbReference type="Proteomes" id="UP001168098"/>
    </source>
</evidence>
<dbReference type="AlphaFoldDB" id="A0AA38ZLW8"/>
<proteinExistence type="inferred from homology"/>
<dbReference type="EMBL" id="JARBHA010000010">
    <property type="protein sequence ID" value="KAJ9691506.1"/>
    <property type="molecule type" value="Genomic_DNA"/>
</dbReference>
<keyword evidence="2" id="KW-0806">Transcription termination</keyword>
<dbReference type="PANTHER" id="PTHR13068:SF103">
    <property type="entry name" value="MITOCHONDRIAL TRANSCRIPTION TERMINATION FACTOR FAMILY PROTEIN"/>
    <property type="match status" value="1"/>
</dbReference>
<dbReference type="Proteomes" id="UP001168098">
    <property type="component" value="Unassembled WGS sequence"/>
</dbReference>
<gene>
    <name evidence="4" type="ORF">PVL29_013631</name>
</gene>
<evidence type="ECO:0000256" key="2">
    <source>
        <dbReference type="ARBA" id="ARBA00022472"/>
    </source>
</evidence>
<dbReference type="Gene3D" id="1.25.70.10">
    <property type="entry name" value="Transcription termination factor 3, mitochondrial"/>
    <property type="match status" value="2"/>
</dbReference>
<evidence type="ECO:0008006" key="6">
    <source>
        <dbReference type="Google" id="ProtNLM"/>
    </source>
</evidence>
<reference evidence="4 5" key="1">
    <citation type="journal article" date="2023" name="BMC Biotechnol.">
        <title>Vitis rotundifolia cv Carlos genome sequencing.</title>
        <authorList>
            <person name="Huff M."/>
            <person name="Hulse-Kemp A."/>
            <person name="Scheffler B."/>
            <person name="Youngblood R."/>
            <person name="Simpson S."/>
            <person name="Babiker E."/>
            <person name="Staton M."/>
        </authorList>
    </citation>
    <scope>NUCLEOTIDE SEQUENCE [LARGE SCALE GENOMIC DNA]</scope>
    <source>
        <tissue evidence="4">Leaf</tissue>
    </source>
</reference>
<accession>A0AA38ZLW8</accession>
<dbReference type="GO" id="GO:0003676">
    <property type="term" value="F:nucleic acid binding"/>
    <property type="evidence" value="ECO:0007669"/>
    <property type="project" value="InterPro"/>
</dbReference>
<keyword evidence="5" id="KW-1185">Reference proteome</keyword>
<name>A0AA38ZLW8_VITRO</name>
<dbReference type="PANTHER" id="PTHR13068">
    <property type="entry name" value="CGI-12 PROTEIN-RELATED"/>
    <property type="match status" value="1"/>
</dbReference>
<keyword evidence="3" id="KW-0809">Transit peptide</keyword>